<dbReference type="CTD" id="4509"/>
<evidence type="ECO:0000256" key="8">
    <source>
        <dbReference type="ARBA" id="ARBA00023065"/>
    </source>
</evidence>
<reference evidence="14" key="1">
    <citation type="journal article" date="2004" name="Mol. Phylogenet. Evol.">
        <title>Phylogeny of caecilian amphibians (Gymnophiona) based on complete mitochondrial genomes and nuclear RAG1.</title>
        <authorList>
            <person name="San Mauro D."/>
            <person name="Gower D.J."/>
            <person name="Oommen O.V."/>
            <person name="Wilkinson M."/>
            <person name="Zardoya R."/>
        </authorList>
    </citation>
    <scope>NUCLEOTIDE SEQUENCE</scope>
</reference>
<reference evidence="14" key="2">
    <citation type="journal article" date="2006" name="Mol. Biol. Evol.">
        <title>A hotspot of gene order rearrangement by tandem duplication and random loss in the vertebrate mitochondrial genome.</title>
        <authorList>
            <person name="San Mauro D."/>
            <person name="Gower D.J."/>
            <person name="Zardoya R."/>
            <person name="Wilkinson M."/>
        </authorList>
    </citation>
    <scope>NUCLEOTIDE SEQUENCE</scope>
</reference>
<evidence type="ECO:0000256" key="4">
    <source>
        <dbReference type="ARBA" id="ARBA00022547"/>
    </source>
</evidence>
<keyword evidence="6 12" id="KW-0375">Hydrogen ion transport</keyword>
<evidence type="ECO:0000256" key="9">
    <source>
        <dbReference type="ARBA" id="ARBA00023128"/>
    </source>
</evidence>
<evidence type="ECO:0000256" key="1">
    <source>
        <dbReference type="ARBA" id="ARBA00004304"/>
    </source>
</evidence>
<dbReference type="GO" id="GO:0031966">
    <property type="term" value="C:mitochondrial membrane"/>
    <property type="evidence" value="ECO:0007669"/>
    <property type="project" value="UniProtKB-SubCell"/>
</dbReference>
<dbReference type="GO" id="GO:0045259">
    <property type="term" value="C:proton-transporting ATP synthase complex"/>
    <property type="evidence" value="ECO:0007669"/>
    <property type="project" value="UniProtKB-KW"/>
</dbReference>
<keyword evidence="8 12" id="KW-0406">Ion transport</keyword>
<proteinExistence type="inferred from homology"/>
<dbReference type="PANTHER" id="PTHR39937:SF1">
    <property type="entry name" value="ATP SYNTHASE PROTEIN 8"/>
    <property type="match status" value="1"/>
</dbReference>
<dbReference type="PANTHER" id="PTHR39937">
    <property type="entry name" value="ATP SYNTHASE PROTEIN 8"/>
    <property type="match status" value="1"/>
</dbReference>
<evidence type="ECO:0000313" key="14">
    <source>
        <dbReference type="EMBL" id="AAS13735.1"/>
    </source>
</evidence>
<dbReference type="RefSeq" id="YP_089607.1">
    <property type="nucleotide sequence ID" value="NC_006304.1"/>
</dbReference>
<evidence type="ECO:0000256" key="7">
    <source>
        <dbReference type="ARBA" id="ARBA00022989"/>
    </source>
</evidence>
<keyword evidence="4 12" id="KW-0138">CF(0)</keyword>
<dbReference type="AlphaFoldDB" id="Q64JQ4"/>
<name>Q64JQ4_SCOVT</name>
<gene>
    <name evidence="14" type="primary">ATP8</name>
</gene>
<dbReference type="GeneID" id="3077184"/>
<dbReference type="GO" id="GO:0015078">
    <property type="term" value="F:proton transmembrane transporter activity"/>
    <property type="evidence" value="ECO:0007669"/>
    <property type="project" value="InterPro"/>
</dbReference>
<dbReference type="GO" id="GO:0015986">
    <property type="term" value="P:proton motive force-driven ATP synthesis"/>
    <property type="evidence" value="ECO:0007669"/>
    <property type="project" value="InterPro"/>
</dbReference>
<dbReference type="EMBL" id="AY456253">
    <property type="protein sequence ID" value="AAS13735.1"/>
    <property type="molecule type" value="Genomic_DNA"/>
</dbReference>
<dbReference type="InterPro" id="IPR001421">
    <property type="entry name" value="ATP8_metazoa"/>
</dbReference>
<evidence type="ECO:0000256" key="6">
    <source>
        <dbReference type="ARBA" id="ARBA00022781"/>
    </source>
</evidence>
<comment type="similarity">
    <text evidence="2 12">Belongs to the ATPase protein 8 family.</text>
</comment>
<dbReference type="Pfam" id="PF00895">
    <property type="entry name" value="ATP-synt_8"/>
    <property type="match status" value="1"/>
</dbReference>
<keyword evidence="7 13" id="KW-1133">Transmembrane helix</keyword>
<feature type="transmembrane region" description="Helical" evidence="13">
    <location>
        <begin position="6"/>
        <end position="25"/>
    </location>
</feature>
<evidence type="ECO:0000256" key="11">
    <source>
        <dbReference type="ARBA" id="ARBA00023310"/>
    </source>
</evidence>
<evidence type="ECO:0000256" key="5">
    <source>
        <dbReference type="ARBA" id="ARBA00022692"/>
    </source>
</evidence>
<organism evidence="14">
    <name type="scientific">Scolecomorphus vittatus</name>
    <name type="common">Banded caecilian</name>
    <dbReference type="NCBI Taxonomy" id="261001"/>
    <lineage>
        <taxon>Eukaryota</taxon>
        <taxon>Metazoa</taxon>
        <taxon>Chordata</taxon>
        <taxon>Craniata</taxon>
        <taxon>Vertebrata</taxon>
        <taxon>Euteleostomi</taxon>
        <taxon>Amphibia</taxon>
        <taxon>Gymnophiona</taxon>
        <taxon>Scolecomorphidae</taxon>
        <taxon>Scolecomorphus</taxon>
    </lineage>
</organism>
<comment type="subcellular location">
    <subcellularLocation>
        <location evidence="1 12">Mitochondrion membrane</location>
        <topology evidence="1 12">Single-pass membrane protein</topology>
    </subcellularLocation>
</comment>
<evidence type="ECO:0000256" key="13">
    <source>
        <dbReference type="SAM" id="Phobius"/>
    </source>
</evidence>
<keyword evidence="9 12" id="KW-0496">Mitochondrion</keyword>
<sequence>MPQLNPAPWFLMLMVTWIVFLVLLCNKITHYKSFNDINTKKYNKSHEARNWPWY</sequence>
<evidence type="ECO:0000256" key="2">
    <source>
        <dbReference type="ARBA" id="ARBA00008892"/>
    </source>
</evidence>
<keyword evidence="10 13" id="KW-0472">Membrane</keyword>
<keyword evidence="5 12" id="KW-0812">Transmembrane</keyword>
<evidence type="ECO:0000256" key="12">
    <source>
        <dbReference type="RuleBase" id="RU003661"/>
    </source>
</evidence>
<protein>
    <recommendedName>
        <fullName evidence="12">ATP synthase complex subunit 8</fullName>
    </recommendedName>
</protein>
<keyword evidence="11" id="KW-0066">ATP synthesis</keyword>
<evidence type="ECO:0000256" key="3">
    <source>
        <dbReference type="ARBA" id="ARBA00022448"/>
    </source>
</evidence>
<evidence type="ECO:0000256" key="10">
    <source>
        <dbReference type="ARBA" id="ARBA00023136"/>
    </source>
</evidence>
<accession>Q64JQ4</accession>
<geneLocation type="mitochondrion" evidence="14"/>
<keyword evidence="3 12" id="KW-0813">Transport</keyword>
<dbReference type="InterPro" id="IPR050635">
    <property type="entry name" value="ATPase_protein_8"/>
</dbReference>